<dbReference type="Gene3D" id="1.20.120.550">
    <property type="entry name" value="Membrane associated eicosanoid/glutathione metabolism-like domain"/>
    <property type="match status" value="1"/>
</dbReference>
<feature type="transmembrane region" description="Helical" evidence="5">
    <location>
        <begin position="120"/>
        <end position="139"/>
    </location>
</feature>
<accession>A0A0R3KED5</accession>
<dbReference type="PANTHER" id="PTHR31004">
    <property type="entry name" value="TRANSMEMBRANE PROTEIN 79"/>
    <property type="match status" value="1"/>
</dbReference>
<evidence type="ECO:0000313" key="7">
    <source>
        <dbReference type="Proteomes" id="UP000050863"/>
    </source>
</evidence>
<comment type="caution">
    <text evidence="6">The sequence shown here is derived from an EMBL/GenBank/DDBJ whole genome shotgun (WGS) entry which is preliminary data.</text>
</comment>
<comment type="subcellular location">
    <subcellularLocation>
        <location evidence="1">Membrane</location>
    </subcellularLocation>
</comment>
<proteinExistence type="predicted"/>
<feature type="transmembrane region" description="Helical" evidence="5">
    <location>
        <begin position="96"/>
        <end position="113"/>
    </location>
</feature>
<dbReference type="Proteomes" id="UP000050863">
    <property type="component" value="Unassembled WGS sequence"/>
</dbReference>
<dbReference type="Pfam" id="PF01124">
    <property type="entry name" value="MAPEG"/>
    <property type="match status" value="1"/>
</dbReference>
<dbReference type="InterPro" id="IPR001129">
    <property type="entry name" value="Membr-assoc_MAPEG"/>
</dbReference>
<evidence type="ECO:0000256" key="3">
    <source>
        <dbReference type="ARBA" id="ARBA00022989"/>
    </source>
</evidence>
<dbReference type="InterPro" id="IPR023352">
    <property type="entry name" value="MAPEG-like_dom_sf"/>
</dbReference>
<evidence type="ECO:0000256" key="2">
    <source>
        <dbReference type="ARBA" id="ARBA00022692"/>
    </source>
</evidence>
<gene>
    <name evidence="6" type="ORF">CQ12_20710</name>
</gene>
<keyword evidence="4 5" id="KW-0472">Membrane</keyword>
<evidence type="ECO:0000256" key="5">
    <source>
        <dbReference type="SAM" id="Phobius"/>
    </source>
</evidence>
<dbReference type="GO" id="GO:0045055">
    <property type="term" value="P:regulated exocytosis"/>
    <property type="evidence" value="ECO:0007669"/>
    <property type="project" value="TreeGrafter"/>
</dbReference>
<reference evidence="6 7" key="1">
    <citation type="submission" date="2014-03" db="EMBL/GenBank/DDBJ databases">
        <title>Bradyrhizobium valentinum sp. nov., isolated from effective nodules of Lupinus mariae-josephae, a lupine endemic of basic-lime soils in Eastern Spain.</title>
        <authorList>
            <person name="Duran D."/>
            <person name="Rey L."/>
            <person name="Navarro A."/>
            <person name="Busquets A."/>
            <person name="Imperial J."/>
            <person name="Ruiz-Argueso T."/>
        </authorList>
    </citation>
    <scope>NUCLEOTIDE SEQUENCE [LARGE SCALE GENOMIC DNA]</scope>
    <source>
        <strain evidence="6 7">PAC68</strain>
    </source>
</reference>
<organism evidence="6 7">
    <name type="scientific">Bradyrhizobium jicamae</name>
    <dbReference type="NCBI Taxonomy" id="280332"/>
    <lineage>
        <taxon>Bacteria</taxon>
        <taxon>Pseudomonadati</taxon>
        <taxon>Pseudomonadota</taxon>
        <taxon>Alphaproteobacteria</taxon>
        <taxon>Hyphomicrobiales</taxon>
        <taxon>Nitrobacteraceae</taxon>
        <taxon>Bradyrhizobium</taxon>
    </lineage>
</organism>
<keyword evidence="7" id="KW-1185">Reference proteome</keyword>
<keyword evidence="2 5" id="KW-0812">Transmembrane</keyword>
<dbReference type="RefSeq" id="WP_057840547.1">
    <property type="nucleotide sequence ID" value="NZ_LLXZ01000220.1"/>
</dbReference>
<evidence type="ECO:0000256" key="4">
    <source>
        <dbReference type="ARBA" id="ARBA00023136"/>
    </source>
</evidence>
<dbReference type="PANTHER" id="PTHR31004:SF1">
    <property type="entry name" value="TRANSMEMBRANE PROTEIN 79"/>
    <property type="match status" value="1"/>
</dbReference>
<evidence type="ECO:0000313" key="6">
    <source>
        <dbReference type="EMBL" id="KRQ94038.1"/>
    </source>
</evidence>
<dbReference type="AlphaFoldDB" id="A0A0R3KED5"/>
<dbReference type="OrthoDB" id="582367at2"/>
<keyword evidence="3 5" id="KW-1133">Transmembrane helix</keyword>
<name>A0A0R3KED5_9BRAD</name>
<feature type="transmembrane region" description="Helical" evidence="5">
    <location>
        <begin position="145"/>
        <end position="166"/>
    </location>
</feature>
<feature type="transmembrane region" description="Helical" evidence="5">
    <location>
        <begin position="6"/>
        <end position="31"/>
    </location>
</feature>
<evidence type="ECO:0000256" key="1">
    <source>
        <dbReference type="ARBA" id="ARBA00004370"/>
    </source>
</evidence>
<dbReference type="STRING" id="280332.CQ12_20710"/>
<dbReference type="SUPFAM" id="SSF161084">
    <property type="entry name" value="MAPEG domain-like"/>
    <property type="match status" value="1"/>
</dbReference>
<protein>
    <recommendedName>
        <fullName evidence="8">MAPEG family protein</fullName>
    </recommendedName>
</protein>
<feature type="transmembrane region" description="Helical" evidence="5">
    <location>
        <begin position="43"/>
        <end position="64"/>
    </location>
</feature>
<dbReference type="EMBL" id="LLXZ01000220">
    <property type="protein sequence ID" value="KRQ94038.1"/>
    <property type="molecule type" value="Genomic_DNA"/>
</dbReference>
<dbReference type="GO" id="GO:0005765">
    <property type="term" value="C:lysosomal membrane"/>
    <property type="evidence" value="ECO:0007669"/>
    <property type="project" value="TreeGrafter"/>
</dbReference>
<evidence type="ECO:0008006" key="8">
    <source>
        <dbReference type="Google" id="ProtNLM"/>
    </source>
</evidence>
<sequence length="171" mass="18238">MTPEQQTVAIGAGSGVLTMVAAIAGISLIWADTSALTGLADRLAFALKANALAAIPLVVGTITVGNNRFLSEAIDPTLHKEDQATLINGRVLDNTLQQYVLFVIGTLALSVSLPPGQIKVIAAATIVFIVARFAFWIGYRIHPLYRAFGMAATMYLNIGILVWVGWNMLRA</sequence>